<dbReference type="InterPro" id="IPR010656">
    <property type="entry name" value="DctM"/>
</dbReference>
<comment type="subunit">
    <text evidence="7">The complex comprises the extracytoplasmic solute receptor protein and the two transmembrane proteins.</text>
</comment>
<dbReference type="NCBIfam" id="TIGR00786">
    <property type="entry name" value="dctM"/>
    <property type="match status" value="1"/>
</dbReference>
<keyword evidence="6 7" id="KW-0472">Membrane</keyword>
<keyword evidence="7" id="KW-0813">Transport</keyword>
<evidence type="ECO:0000313" key="9">
    <source>
        <dbReference type="EMBL" id="NYZ23434.1"/>
    </source>
</evidence>
<feature type="transmembrane region" description="Helical" evidence="7">
    <location>
        <begin position="395"/>
        <end position="420"/>
    </location>
</feature>
<evidence type="ECO:0000259" key="8">
    <source>
        <dbReference type="Pfam" id="PF06808"/>
    </source>
</evidence>
<evidence type="ECO:0000256" key="6">
    <source>
        <dbReference type="ARBA" id="ARBA00023136"/>
    </source>
</evidence>
<reference evidence="9 10" key="1">
    <citation type="submission" date="2020-05" db="EMBL/GenBank/DDBJ databases">
        <title>Azospirillum oleiclasticum sp. nov, a nitrogen-fixing and heavy crude oil-emulsifying bacterium isolated from the crude oil of Yumen Oilfield.</title>
        <authorList>
            <person name="Wu D."/>
            <person name="Cai M."/>
            <person name="Zhang X."/>
        </authorList>
    </citation>
    <scope>NUCLEOTIDE SEQUENCE [LARGE SCALE GENOMIC DNA]</scope>
    <source>
        <strain evidence="9 10">ROY-1-1-2</strain>
    </source>
</reference>
<evidence type="ECO:0000256" key="5">
    <source>
        <dbReference type="ARBA" id="ARBA00022989"/>
    </source>
</evidence>
<organism evidence="9 10">
    <name type="scientific">Azospirillum oleiclasticum</name>
    <dbReference type="NCBI Taxonomy" id="2735135"/>
    <lineage>
        <taxon>Bacteria</taxon>
        <taxon>Pseudomonadati</taxon>
        <taxon>Pseudomonadota</taxon>
        <taxon>Alphaproteobacteria</taxon>
        <taxon>Rhodospirillales</taxon>
        <taxon>Azospirillaceae</taxon>
        <taxon>Azospirillum</taxon>
    </lineage>
</organism>
<dbReference type="EMBL" id="JABFDB010000027">
    <property type="protein sequence ID" value="NYZ23434.1"/>
    <property type="molecule type" value="Genomic_DNA"/>
</dbReference>
<keyword evidence="10" id="KW-1185">Reference proteome</keyword>
<evidence type="ECO:0000256" key="4">
    <source>
        <dbReference type="ARBA" id="ARBA00022692"/>
    </source>
</evidence>
<accession>A0ABX2TK22</accession>
<feature type="transmembrane region" description="Helical" evidence="7">
    <location>
        <begin position="170"/>
        <end position="192"/>
    </location>
</feature>
<dbReference type="InterPro" id="IPR004681">
    <property type="entry name" value="TRAP_DctM"/>
</dbReference>
<sequence>MAPSILFLGFLALMLLGAPLAVALGLAGTLSIMEANLGILSVPTNVYAGIAKYPLLAIPVFILAGLIFERAGVAKQLVTFASAIVGARNGGLAVVAVLVCMVMGGISGSGPADAAAVATVMIPSMAKAGYPRAFSASVIAAAAATAILIPPSVAFIIYSVMVPQASVPALFAAGLIPGILAGLSLLAPVVWLSRRHGFGLADTGPRPPFWRSLRQAVWGLLAPVIILGGLRTGAFTPTEAAAVAVFYGLLVGTVVYRTLTLRALFDVLADAAEMSAVVLLIIALSSVFAWAGSTMGAFDAVADAAVHATGNEVLILLLLNIALLGLGMLLDAVSIFLILLPLLTPIMAAFHWDPVWFGVMITMNLAIGQFTPPMAVNLMVTCRVAGIAMESTVGWVLWMVGAMLGALALVVVFPELALWVPRQLGYVG</sequence>
<dbReference type="PANTHER" id="PTHR33362">
    <property type="entry name" value="SIALIC ACID TRAP TRANSPORTER PERMEASE PROTEIN SIAT-RELATED"/>
    <property type="match status" value="1"/>
</dbReference>
<feature type="transmembrane region" description="Helical" evidence="7">
    <location>
        <begin position="213"/>
        <end position="234"/>
    </location>
</feature>
<dbReference type="PIRSF" id="PIRSF006066">
    <property type="entry name" value="HI0050"/>
    <property type="match status" value="1"/>
</dbReference>
<keyword evidence="3 7" id="KW-0997">Cell inner membrane</keyword>
<comment type="function">
    <text evidence="7">Part of the tripartite ATP-independent periplasmic (TRAP) transport system.</text>
</comment>
<keyword evidence="2" id="KW-1003">Cell membrane</keyword>
<comment type="subcellular location">
    <subcellularLocation>
        <location evidence="1 7">Cell inner membrane</location>
        <topology evidence="1 7">Multi-pass membrane protein</topology>
    </subcellularLocation>
</comment>
<feature type="transmembrane region" description="Helical" evidence="7">
    <location>
        <begin position="271"/>
        <end position="293"/>
    </location>
</feature>
<evidence type="ECO:0000256" key="2">
    <source>
        <dbReference type="ARBA" id="ARBA00022475"/>
    </source>
</evidence>
<feature type="transmembrane region" description="Helical" evidence="7">
    <location>
        <begin position="355"/>
        <end position="375"/>
    </location>
</feature>
<dbReference type="Pfam" id="PF06808">
    <property type="entry name" value="DctM"/>
    <property type="match status" value="1"/>
</dbReference>
<comment type="caution">
    <text evidence="9">The sequence shown here is derived from an EMBL/GenBank/DDBJ whole genome shotgun (WGS) entry which is preliminary data.</text>
</comment>
<feature type="domain" description="TRAP C4-dicarboxylate transport system permease DctM subunit" evidence="8">
    <location>
        <begin position="8"/>
        <end position="416"/>
    </location>
</feature>
<gene>
    <name evidence="9" type="ORF">HND93_27355</name>
</gene>
<keyword evidence="5 7" id="KW-1133">Transmembrane helix</keyword>
<comment type="similarity">
    <text evidence="7">Belongs to the TRAP transporter large permease family.</text>
</comment>
<comment type="caution">
    <text evidence="7">Lacks conserved residue(s) required for the propagation of feature annotation.</text>
</comment>
<keyword evidence="4 7" id="KW-0812">Transmembrane</keyword>
<feature type="transmembrane region" description="Helical" evidence="7">
    <location>
        <begin position="240"/>
        <end position="259"/>
    </location>
</feature>
<dbReference type="RefSeq" id="WP_180285210.1">
    <property type="nucleotide sequence ID" value="NZ_JABFDB010000027.1"/>
</dbReference>
<protein>
    <recommendedName>
        <fullName evidence="7">TRAP transporter large permease protein</fullName>
    </recommendedName>
</protein>
<evidence type="ECO:0000256" key="7">
    <source>
        <dbReference type="RuleBase" id="RU369079"/>
    </source>
</evidence>
<dbReference type="Proteomes" id="UP000584642">
    <property type="component" value="Unassembled WGS sequence"/>
</dbReference>
<feature type="transmembrane region" description="Helical" evidence="7">
    <location>
        <begin position="313"/>
        <end position="343"/>
    </location>
</feature>
<feature type="transmembrane region" description="Helical" evidence="7">
    <location>
        <begin position="80"/>
        <end position="106"/>
    </location>
</feature>
<feature type="transmembrane region" description="Helical" evidence="7">
    <location>
        <begin position="137"/>
        <end position="158"/>
    </location>
</feature>
<evidence type="ECO:0000313" key="10">
    <source>
        <dbReference type="Proteomes" id="UP000584642"/>
    </source>
</evidence>
<evidence type="ECO:0000256" key="3">
    <source>
        <dbReference type="ARBA" id="ARBA00022519"/>
    </source>
</evidence>
<feature type="transmembrane region" description="Helical" evidence="7">
    <location>
        <begin position="47"/>
        <end position="68"/>
    </location>
</feature>
<name>A0ABX2TK22_9PROT</name>
<evidence type="ECO:0000256" key="1">
    <source>
        <dbReference type="ARBA" id="ARBA00004429"/>
    </source>
</evidence>
<proteinExistence type="inferred from homology"/>